<accession>A0A0H5RP14</accession>
<organism evidence="2">
    <name type="scientific">Spongospora subterranea</name>
    <dbReference type="NCBI Taxonomy" id="70186"/>
    <lineage>
        <taxon>Eukaryota</taxon>
        <taxon>Sar</taxon>
        <taxon>Rhizaria</taxon>
        <taxon>Endomyxa</taxon>
        <taxon>Phytomyxea</taxon>
        <taxon>Plasmodiophorida</taxon>
        <taxon>Plasmodiophoridae</taxon>
        <taxon>Spongospora</taxon>
    </lineage>
</organism>
<feature type="transmembrane region" description="Helical" evidence="1">
    <location>
        <begin position="245"/>
        <end position="269"/>
    </location>
</feature>
<dbReference type="EMBL" id="HACM01010012">
    <property type="protein sequence ID" value="CRZ10454.1"/>
    <property type="molecule type" value="Transcribed_RNA"/>
</dbReference>
<protein>
    <recommendedName>
        <fullName evidence="3">TLC domain-containing protein</fullName>
    </recommendedName>
</protein>
<keyword evidence="1" id="KW-0472">Membrane</keyword>
<feature type="transmembrane region" description="Helical" evidence="1">
    <location>
        <begin position="199"/>
        <end position="218"/>
    </location>
</feature>
<evidence type="ECO:0000256" key="1">
    <source>
        <dbReference type="SAM" id="Phobius"/>
    </source>
</evidence>
<keyword evidence="1" id="KW-0812">Transmembrane</keyword>
<proteinExistence type="predicted"/>
<feature type="transmembrane region" description="Helical" evidence="1">
    <location>
        <begin position="60"/>
        <end position="79"/>
    </location>
</feature>
<feature type="transmembrane region" description="Helical" evidence="1">
    <location>
        <begin position="139"/>
        <end position="159"/>
    </location>
</feature>
<evidence type="ECO:0000313" key="2">
    <source>
        <dbReference type="EMBL" id="CRZ10454.1"/>
    </source>
</evidence>
<sequence length="281" mass="31950">MEFGCAAGPGLVLSCVWIECLLSCLSYILMFIASDKVASVFYKNYMHFNSIDRSQFKSNIGSLINSIVSFIAIVHMVYADHITLASQDPVHFYPHLLSYYGPMTLGFYIFDFLVRLAYQIELSNRVEVVVTSSGKTAPNASLSPLITPFCHCFIIAYSLQTKLFGIYGVFTAVMSVQQIFYSATVLLRFRLQSASEKNLFFRVTNVLQYITFPILRWISGPYSAYLIYANLEEFLAFMSWPALAIYAYVIAHENLFTILFGLRAILFIVKPDFLQRPSNMD</sequence>
<reference evidence="2" key="1">
    <citation type="submission" date="2015-04" db="EMBL/GenBank/DDBJ databases">
        <title>The genome sequence of the plant pathogenic Rhizarian Plasmodiophora brassicae reveals insights in its biotrophic life cycle and the origin of chitin synthesis.</title>
        <authorList>
            <person name="Schwelm A."/>
            <person name="Fogelqvist J."/>
            <person name="Knaust A."/>
            <person name="Julke S."/>
            <person name="Lilja T."/>
            <person name="Dhandapani V."/>
            <person name="Bonilla-Rosso G."/>
            <person name="Karlsson M."/>
            <person name="Shevchenko A."/>
            <person name="Choi S.R."/>
            <person name="Kim H.G."/>
            <person name="Park J.Y."/>
            <person name="Lim Y.P."/>
            <person name="Ludwig-Muller J."/>
            <person name="Dixelius C."/>
        </authorList>
    </citation>
    <scope>NUCLEOTIDE SEQUENCE</scope>
    <source>
        <tissue evidence="2">Potato root galls</tissue>
    </source>
</reference>
<feature type="transmembrane region" description="Helical" evidence="1">
    <location>
        <begin position="165"/>
        <end position="187"/>
    </location>
</feature>
<evidence type="ECO:0008006" key="3">
    <source>
        <dbReference type="Google" id="ProtNLM"/>
    </source>
</evidence>
<feature type="transmembrane region" description="Helical" evidence="1">
    <location>
        <begin position="6"/>
        <end position="33"/>
    </location>
</feature>
<keyword evidence="1" id="KW-1133">Transmembrane helix</keyword>
<feature type="transmembrane region" description="Helical" evidence="1">
    <location>
        <begin position="99"/>
        <end position="118"/>
    </location>
</feature>
<name>A0A0H5RP14_9EUKA</name>
<dbReference type="AlphaFoldDB" id="A0A0H5RP14"/>